<evidence type="ECO:0000313" key="3">
    <source>
        <dbReference type="Proteomes" id="UP001597297"/>
    </source>
</evidence>
<accession>A0ABW5EBC9</accession>
<dbReference type="SUPFAM" id="SSF102645">
    <property type="entry name" value="CoaB-like"/>
    <property type="match status" value="1"/>
</dbReference>
<dbReference type="Pfam" id="PF04127">
    <property type="entry name" value="DFP"/>
    <property type="match status" value="1"/>
</dbReference>
<dbReference type="InterPro" id="IPR035929">
    <property type="entry name" value="CoaB-like_sf"/>
</dbReference>
<feature type="domain" description="DNA/pantothenate metabolism flavoprotein C-terminal" evidence="1">
    <location>
        <begin position="2"/>
        <end position="207"/>
    </location>
</feature>
<keyword evidence="3" id="KW-1185">Reference proteome</keyword>
<sequence>MKKHFLITAGPTHEPLDPVRYLTNRSSGKMGYALAGAAAHEGHRVTLISGPCELDVPTGVDFIPVETAAEMYEAVKRYIGKSDIAIFAAAVADYRPAHVPDQKIKKTGDTLTIEFIKNPDILGSAREVFGYQGTLIGFAAETENVEKNARVKLQKKGCDFVVANDVSRKDIGFDSSENEVALIFAEHTEPLPKADKYQLSLDIIERALAI</sequence>
<protein>
    <submittedName>
        <fullName evidence="2">Phosphopantothenoylcysteine decarboxylase</fullName>
    </submittedName>
</protein>
<evidence type="ECO:0000259" key="1">
    <source>
        <dbReference type="Pfam" id="PF04127"/>
    </source>
</evidence>
<dbReference type="EMBL" id="JBHUJC010000043">
    <property type="protein sequence ID" value="MFD2277694.1"/>
    <property type="molecule type" value="Genomic_DNA"/>
</dbReference>
<organism evidence="2 3">
    <name type="scientific">Rubritalea spongiae</name>
    <dbReference type="NCBI Taxonomy" id="430797"/>
    <lineage>
        <taxon>Bacteria</taxon>
        <taxon>Pseudomonadati</taxon>
        <taxon>Verrucomicrobiota</taxon>
        <taxon>Verrucomicrobiia</taxon>
        <taxon>Verrucomicrobiales</taxon>
        <taxon>Rubritaleaceae</taxon>
        <taxon>Rubritalea</taxon>
    </lineage>
</organism>
<reference evidence="3" key="1">
    <citation type="journal article" date="2019" name="Int. J. Syst. Evol. Microbiol.">
        <title>The Global Catalogue of Microorganisms (GCM) 10K type strain sequencing project: providing services to taxonomists for standard genome sequencing and annotation.</title>
        <authorList>
            <consortium name="The Broad Institute Genomics Platform"/>
            <consortium name="The Broad Institute Genome Sequencing Center for Infectious Disease"/>
            <person name="Wu L."/>
            <person name="Ma J."/>
        </authorList>
    </citation>
    <scope>NUCLEOTIDE SEQUENCE [LARGE SCALE GENOMIC DNA]</scope>
    <source>
        <strain evidence="3">JCM 16545</strain>
    </source>
</reference>
<proteinExistence type="predicted"/>
<gene>
    <name evidence="2" type="ORF">ACFSQZ_14595</name>
</gene>
<comment type="caution">
    <text evidence="2">The sequence shown here is derived from an EMBL/GenBank/DDBJ whole genome shotgun (WGS) entry which is preliminary data.</text>
</comment>
<dbReference type="InterPro" id="IPR007085">
    <property type="entry name" value="DNA/pantothenate-metab_flavo_C"/>
</dbReference>
<dbReference type="Proteomes" id="UP001597297">
    <property type="component" value="Unassembled WGS sequence"/>
</dbReference>
<name>A0ABW5EBC9_9BACT</name>
<evidence type="ECO:0000313" key="2">
    <source>
        <dbReference type="EMBL" id="MFD2277694.1"/>
    </source>
</evidence>
<dbReference type="Gene3D" id="3.40.50.10300">
    <property type="entry name" value="CoaB-like"/>
    <property type="match status" value="1"/>
</dbReference>
<dbReference type="RefSeq" id="WP_377093577.1">
    <property type="nucleotide sequence ID" value="NZ_JBHSJM010000001.1"/>
</dbReference>